<evidence type="ECO:0000313" key="1">
    <source>
        <dbReference type="EMBL" id="RMH94965.1"/>
    </source>
</evidence>
<sequence length="85" mass="9808">MHRLRPPCWPEGQACPHPCAAAHYDRVIHNRTSLHGPWSGWRMAGHHIINPHGERLPPHVLDRMMWRHVQAYGDLGPARSQKRSS</sequence>
<keyword evidence="2" id="KW-1185">Reference proteome</keyword>
<dbReference type="RefSeq" id="WP_122100351.1">
    <property type="nucleotide sequence ID" value="NZ_RFLY01000001.1"/>
</dbReference>
<protein>
    <submittedName>
        <fullName evidence="1">Uncharacterized protein</fullName>
    </submittedName>
</protein>
<name>A0A3M2I3U2_9GAMM</name>
<dbReference type="InterPro" id="IPR021077">
    <property type="entry name" value="Phage_phi-Lf_Orf112"/>
</dbReference>
<dbReference type="EMBL" id="RFLY01000001">
    <property type="protein sequence ID" value="RMH94965.1"/>
    <property type="molecule type" value="Genomic_DNA"/>
</dbReference>
<dbReference type="Pfam" id="PF12375">
    <property type="entry name" value="DUF3653"/>
    <property type="match status" value="1"/>
</dbReference>
<dbReference type="AlphaFoldDB" id="A0A3M2I3U2"/>
<accession>A0A3M2I3U2</accession>
<evidence type="ECO:0000313" key="2">
    <source>
        <dbReference type="Proteomes" id="UP000275012"/>
    </source>
</evidence>
<comment type="caution">
    <text evidence="1">The sequence shown here is derived from an EMBL/GenBank/DDBJ whole genome shotgun (WGS) entry which is preliminary data.</text>
</comment>
<proteinExistence type="predicted"/>
<reference evidence="1 2" key="1">
    <citation type="submission" date="2018-10" db="EMBL/GenBank/DDBJ databases">
        <title>Proposal of Lysobacter pythonis sp. nov. isolated from royal pythons (Python regius).</title>
        <authorList>
            <person name="Hans-Juergen B."/>
            <person name="Huptas C."/>
            <person name="Sandra B."/>
            <person name="Igor L."/>
            <person name="Joachim S."/>
            <person name="Siegfried S."/>
            <person name="Mareike W."/>
            <person name="Peter K."/>
        </authorList>
    </citation>
    <scope>NUCLEOTIDE SEQUENCE [LARGE SCALE GENOMIC DNA]</scope>
    <source>
        <strain evidence="1 2">4284/11</strain>
    </source>
</reference>
<organism evidence="1 2">
    <name type="scientific">Solilutibacter pythonis</name>
    <dbReference type="NCBI Taxonomy" id="2483112"/>
    <lineage>
        <taxon>Bacteria</taxon>
        <taxon>Pseudomonadati</taxon>
        <taxon>Pseudomonadota</taxon>
        <taxon>Gammaproteobacteria</taxon>
        <taxon>Lysobacterales</taxon>
        <taxon>Lysobacteraceae</taxon>
        <taxon>Solilutibacter</taxon>
    </lineage>
</organism>
<gene>
    <name evidence="1" type="ORF">EBB59_01385</name>
</gene>
<dbReference type="Proteomes" id="UP000275012">
    <property type="component" value="Unassembled WGS sequence"/>
</dbReference>